<evidence type="ECO:0000313" key="11">
    <source>
        <dbReference type="Proteomes" id="UP000036923"/>
    </source>
</evidence>
<keyword evidence="8 9" id="KW-0472">Membrane</keyword>
<keyword evidence="4 9" id="KW-0812">Transmembrane</keyword>
<evidence type="ECO:0000256" key="4">
    <source>
        <dbReference type="ARBA" id="ARBA00022692"/>
    </source>
</evidence>
<evidence type="ECO:0000256" key="3">
    <source>
        <dbReference type="ARBA" id="ARBA00022475"/>
    </source>
</evidence>
<evidence type="ECO:0000256" key="9">
    <source>
        <dbReference type="HAMAP-Rule" id="MF_00422"/>
    </source>
</evidence>
<evidence type="ECO:0000256" key="7">
    <source>
        <dbReference type="ARBA" id="ARBA00023010"/>
    </source>
</evidence>
<keyword evidence="6 9" id="KW-1133">Transmembrane helix</keyword>
<reference evidence="11" key="1">
    <citation type="submission" date="2015-07" db="EMBL/GenBank/DDBJ databases">
        <title>Near-Complete Genome Sequence of the Cellulolytic Bacterium Bacteroides (Pseudobacteroides) cellulosolvens ATCC 35603.</title>
        <authorList>
            <person name="Dassa B."/>
            <person name="Utturkar S.M."/>
            <person name="Klingeman D.M."/>
            <person name="Hurt R.A."/>
            <person name="Keller M."/>
            <person name="Xu J."/>
            <person name="Reddy Y.H.K."/>
            <person name="Borovok I."/>
            <person name="Grinberg I.R."/>
            <person name="Lamed R."/>
            <person name="Zhivin O."/>
            <person name="Bayer E.A."/>
            <person name="Brown S.D."/>
        </authorList>
    </citation>
    <scope>NUCLEOTIDE SEQUENCE [LARGE SCALE GENOMIC DNA]</scope>
    <source>
        <strain evidence="11">DSM 2933</strain>
    </source>
</reference>
<dbReference type="GO" id="GO:0008320">
    <property type="term" value="F:protein transmembrane transporter activity"/>
    <property type="evidence" value="ECO:0007669"/>
    <property type="project" value="UniProtKB-UniRule"/>
</dbReference>
<dbReference type="PANTHER" id="PTHR33910:SF1">
    <property type="entry name" value="PROTEIN TRANSLOCASE SUBUNIT SECE"/>
    <property type="match status" value="1"/>
</dbReference>
<dbReference type="PROSITE" id="PS01067">
    <property type="entry name" value="SECE_SEC61G"/>
    <property type="match status" value="1"/>
</dbReference>
<dbReference type="Pfam" id="PF00584">
    <property type="entry name" value="SecE"/>
    <property type="match status" value="1"/>
</dbReference>
<name>A0A0L6JTJ2_9FIRM</name>
<dbReference type="GO" id="GO:0043952">
    <property type="term" value="P:protein transport by the Sec complex"/>
    <property type="evidence" value="ECO:0007669"/>
    <property type="project" value="UniProtKB-UniRule"/>
</dbReference>
<keyword evidence="11" id="KW-1185">Reference proteome</keyword>
<dbReference type="OrthoDB" id="9799073at2"/>
<dbReference type="GO" id="GO:0009306">
    <property type="term" value="P:protein secretion"/>
    <property type="evidence" value="ECO:0007669"/>
    <property type="project" value="UniProtKB-UniRule"/>
</dbReference>
<evidence type="ECO:0000256" key="2">
    <source>
        <dbReference type="ARBA" id="ARBA00022448"/>
    </source>
</evidence>
<dbReference type="PANTHER" id="PTHR33910">
    <property type="entry name" value="PROTEIN TRANSLOCASE SUBUNIT SECE"/>
    <property type="match status" value="1"/>
</dbReference>
<gene>
    <name evidence="9" type="primary">secE</name>
    <name evidence="10" type="ORF">Bccel_4412</name>
</gene>
<dbReference type="InterPro" id="IPR038379">
    <property type="entry name" value="SecE_sf"/>
</dbReference>
<protein>
    <recommendedName>
        <fullName evidence="9">Protein translocase subunit SecE</fullName>
    </recommendedName>
</protein>
<dbReference type="InterPro" id="IPR001901">
    <property type="entry name" value="Translocase_SecE/Sec61-g"/>
</dbReference>
<dbReference type="RefSeq" id="WP_036937158.1">
    <property type="nucleotide sequence ID" value="NZ_JQKC01000005.1"/>
</dbReference>
<evidence type="ECO:0000256" key="8">
    <source>
        <dbReference type="ARBA" id="ARBA00023136"/>
    </source>
</evidence>
<dbReference type="STRING" id="398512.Bccel_4412"/>
<dbReference type="HAMAP" id="MF_00422">
    <property type="entry name" value="SecE"/>
    <property type="match status" value="1"/>
</dbReference>
<comment type="similarity">
    <text evidence="9">Belongs to the SecE/SEC61-gamma family.</text>
</comment>
<feature type="transmembrane region" description="Helical" evidence="9">
    <location>
        <begin position="48"/>
        <end position="74"/>
    </location>
</feature>
<dbReference type="GO" id="GO:0065002">
    <property type="term" value="P:intracellular protein transmembrane transport"/>
    <property type="evidence" value="ECO:0007669"/>
    <property type="project" value="UniProtKB-UniRule"/>
</dbReference>
<dbReference type="GO" id="GO:0005886">
    <property type="term" value="C:plasma membrane"/>
    <property type="evidence" value="ECO:0007669"/>
    <property type="project" value="UniProtKB-SubCell"/>
</dbReference>
<comment type="subunit">
    <text evidence="9">Component of the Sec protein translocase complex. Heterotrimer consisting of SecY, SecE and SecG subunits. The heterotrimers can form oligomers, although 1 heterotrimer is thought to be able to translocate proteins. Interacts with the ribosome. Interacts with SecDF, and other proteins may be involved. Interacts with SecA.</text>
</comment>
<sequence>MAEEVIKKESKMSNLQKSLTRFFKDVKSELKKVIWPNRQQLTNNTLTVLLACLVVGIIIWLADFGLLNLAGLVFKAR</sequence>
<keyword evidence="5 9" id="KW-0653">Protein transport</keyword>
<comment type="caution">
    <text evidence="10">The sequence shown here is derived from an EMBL/GenBank/DDBJ whole genome shotgun (WGS) entry which is preliminary data.</text>
</comment>
<dbReference type="InterPro" id="IPR005807">
    <property type="entry name" value="SecE_bac"/>
</dbReference>
<dbReference type="GO" id="GO:0006605">
    <property type="term" value="P:protein targeting"/>
    <property type="evidence" value="ECO:0007669"/>
    <property type="project" value="UniProtKB-UniRule"/>
</dbReference>
<proteinExistence type="inferred from homology"/>
<evidence type="ECO:0000313" key="10">
    <source>
        <dbReference type="EMBL" id="KNY29138.1"/>
    </source>
</evidence>
<evidence type="ECO:0000256" key="5">
    <source>
        <dbReference type="ARBA" id="ARBA00022927"/>
    </source>
</evidence>
<keyword evidence="2 9" id="KW-0813">Transport</keyword>
<organism evidence="10 11">
    <name type="scientific">Pseudobacteroides cellulosolvens ATCC 35603 = DSM 2933</name>
    <dbReference type="NCBI Taxonomy" id="398512"/>
    <lineage>
        <taxon>Bacteria</taxon>
        <taxon>Bacillati</taxon>
        <taxon>Bacillota</taxon>
        <taxon>Clostridia</taxon>
        <taxon>Eubacteriales</taxon>
        <taxon>Oscillospiraceae</taxon>
        <taxon>Pseudobacteroides</taxon>
    </lineage>
</organism>
<accession>A0A0L6JTJ2</accession>
<comment type="subcellular location">
    <subcellularLocation>
        <location evidence="9">Cell membrane</location>
        <topology evidence="9">Single-pass membrane protein</topology>
    </subcellularLocation>
    <subcellularLocation>
        <location evidence="1">Membrane</location>
    </subcellularLocation>
</comment>
<keyword evidence="7 9" id="KW-0811">Translocation</keyword>
<evidence type="ECO:0000256" key="1">
    <source>
        <dbReference type="ARBA" id="ARBA00004370"/>
    </source>
</evidence>
<dbReference type="Proteomes" id="UP000036923">
    <property type="component" value="Unassembled WGS sequence"/>
</dbReference>
<evidence type="ECO:0000256" key="6">
    <source>
        <dbReference type="ARBA" id="ARBA00022989"/>
    </source>
</evidence>
<dbReference type="Gene3D" id="1.20.5.1030">
    <property type="entry name" value="Preprotein translocase secy subunit"/>
    <property type="match status" value="1"/>
</dbReference>
<keyword evidence="3 9" id="KW-1003">Cell membrane</keyword>
<dbReference type="NCBIfam" id="TIGR00964">
    <property type="entry name" value="secE_bact"/>
    <property type="match status" value="1"/>
</dbReference>
<dbReference type="EMBL" id="LGTC01000001">
    <property type="protein sequence ID" value="KNY29138.1"/>
    <property type="molecule type" value="Genomic_DNA"/>
</dbReference>
<comment type="function">
    <text evidence="9">Essential subunit of the Sec protein translocation channel SecYEG. Clamps together the 2 halves of SecY. May contact the channel plug during translocation.</text>
</comment>
<dbReference type="AlphaFoldDB" id="A0A0L6JTJ2"/>